<dbReference type="Gene3D" id="1.10.10.60">
    <property type="entry name" value="Homeodomain-like"/>
    <property type="match status" value="1"/>
</dbReference>
<organism evidence="6 7">
    <name type="scientific">Natronospirillum operosum</name>
    <dbReference type="NCBI Taxonomy" id="2759953"/>
    <lineage>
        <taxon>Bacteria</taxon>
        <taxon>Pseudomonadati</taxon>
        <taxon>Pseudomonadota</taxon>
        <taxon>Gammaproteobacteria</taxon>
        <taxon>Oceanospirillales</taxon>
        <taxon>Natronospirillaceae</taxon>
        <taxon>Natronospirillum</taxon>
    </lineage>
</organism>
<keyword evidence="3" id="KW-0804">Transcription</keyword>
<reference evidence="6 7" key="1">
    <citation type="submission" date="2019-04" db="EMBL/GenBank/DDBJ databases">
        <title>Natronospirillum operosus gen. nov., sp. nov., a haloalkaliphilic satellite isolated from decaying biomass of laboratory culture of cyanobacterium Geitlerinema sp. and proposal of Natronospirillaceae fam. nov. and Saccharospirillaceae fam. nov.</title>
        <authorList>
            <person name="Kevbrin V."/>
            <person name="Boltyanskaya Y."/>
            <person name="Koziaeva V."/>
            <person name="Grouzdev D.S."/>
            <person name="Park M."/>
            <person name="Cho J."/>
        </authorList>
    </citation>
    <scope>NUCLEOTIDE SEQUENCE [LARGE SCALE GENOMIC DNA]</scope>
    <source>
        <strain evidence="6 7">G-116</strain>
    </source>
</reference>
<dbReference type="GO" id="GO:0003677">
    <property type="term" value="F:DNA binding"/>
    <property type="evidence" value="ECO:0007669"/>
    <property type="project" value="UniProtKB-UniRule"/>
</dbReference>
<feature type="domain" description="HTH tetR-type" evidence="5">
    <location>
        <begin position="9"/>
        <end position="69"/>
    </location>
</feature>
<evidence type="ECO:0000256" key="1">
    <source>
        <dbReference type="ARBA" id="ARBA00023015"/>
    </source>
</evidence>
<dbReference type="AlphaFoldDB" id="A0A4Z0W9M2"/>
<dbReference type="PANTHER" id="PTHR47506:SF7">
    <property type="entry name" value="TRANSCRIPTIONAL REGULATORY PROTEIN"/>
    <property type="match status" value="1"/>
</dbReference>
<dbReference type="RefSeq" id="WP_135483505.1">
    <property type="nucleotide sequence ID" value="NZ_SRMF01000004.1"/>
</dbReference>
<comment type="caution">
    <text evidence="6">The sequence shown here is derived from an EMBL/GenBank/DDBJ whole genome shotgun (WGS) entry which is preliminary data.</text>
</comment>
<dbReference type="Proteomes" id="UP000297475">
    <property type="component" value="Unassembled WGS sequence"/>
</dbReference>
<proteinExistence type="predicted"/>
<evidence type="ECO:0000256" key="3">
    <source>
        <dbReference type="ARBA" id="ARBA00023163"/>
    </source>
</evidence>
<dbReference type="OrthoDB" id="9798857at2"/>
<dbReference type="InterPro" id="IPR009057">
    <property type="entry name" value="Homeodomain-like_sf"/>
</dbReference>
<evidence type="ECO:0000313" key="6">
    <source>
        <dbReference type="EMBL" id="TGG92833.1"/>
    </source>
</evidence>
<protein>
    <submittedName>
        <fullName evidence="6">TetR/AcrR family transcriptional regulator</fullName>
    </submittedName>
</protein>
<dbReference type="PROSITE" id="PS50977">
    <property type="entry name" value="HTH_TETR_2"/>
    <property type="match status" value="1"/>
</dbReference>
<evidence type="ECO:0000313" key="7">
    <source>
        <dbReference type="Proteomes" id="UP000297475"/>
    </source>
</evidence>
<sequence>MPYSTHHKVTSRKRILQSAIELFSRQGFEKVSIGQIMKLAKMTHGAFYAHFASKEALYHASVRETLEGSRAARLVKGPLSMQHLTDLVANCWNLQALERKRQPGPETVLFNEIGNENTEIRALFEASYSRLRKMLETRLVALSRLKRLPFEPDRELIAEKSRAILASLVGAVAIAKSLPGELEQERQHILSAAQSNILQLLGVNEGELESVAGETKLDR</sequence>
<dbReference type="InterPro" id="IPR001647">
    <property type="entry name" value="HTH_TetR"/>
</dbReference>
<dbReference type="PRINTS" id="PR00455">
    <property type="entry name" value="HTHTETR"/>
</dbReference>
<dbReference type="Pfam" id="PF00440">
    <property type="entry name" value="TetR_N"/>
    <property type="match status" value="1"/>
</dbReference>
<dbReference type="InterPro" id="IPR036271">
    <property type="entry name" value="Tet_transcr_reg_TetR-rel_C_sf"/>
</dbReference>
<evidence type="ECO:0000259" key="5">
    <source>
        <dbReference type="PROSITE" id="PS50977"/>
    </source>
</evidence>
<evidence type="ECO:0000256" key="4">
    <source>
        <dbReference type="PROSITE-ProRule" id="PRU00335"/>
    </source>
</evidence>
<keyword evidence="2 4" id="KW-0238">DNA-binding</keyword>
<accession>A0A4Z0W9M2</accession>
<dbReference type="PANTHER" id="PTHR47506">
    <property type="entry name" value="TRANSCRIPTIONAL REGULATORY PROTEIN"/>
    <property type="match status" value="1"/>
</dbReference>
<evidence type="ECO:0000256" key="2">
    <source>
        <dbReference type="ARBA" id="ARBA00023125"/>
    </source>
</evidence>
<keyword evidence="7" id="KW-1185">Reference proteome</keyword>
<dbReference type="EMBL" id="SRMF01000004">
    <property type="protein sequence ID" value="TGG92833.1"/>
    <property type="molecule type" value="Genomic_DNA"/>
</dbReference>
<dbReference type="SUPFAM" id="SSF48498">
    <property type="entry name" value="Tetracyclin repressor-like, C-terminal domain"/>
    <property type="match status" value="1"/>
</dbReference>
<feature type="DNA-binding region" description="H-T-H motif" evidence="4">
    <location>
        <begin position="32"/>
        <end position="51"/>
    </location>
</feature>
<dbReference type="SUPFAM" id="SSF46689">
    <property type="entry name" value="Homeodomain-like"/>
    <property type="match status" value="1"/>
</dbReference>
<dbReference type="Gene3D" id="1.10.357.10">
    <property type="entry name" value="Tetracycline Repressor, domain 2"/>
    <property type="match status" value="1"/>
</dbReference>
<keyword evidence="1" id="KW-0805">Transcription regulation</keyword>
<name>A0A4Z0W9M2_9GAMM</name>
<gene>
    <name evidence="6" type="ORF">E4656_11950</name>
</gene>